<evidence type="ECO:0000256" key="14">
    <source>
        <dbReference type="ARBA" id="ARBA00023141"/>
    </source>
</evidence>
<keyword evidence="9 17" id="KW-0028">Amino-acid biosynthesis</keyword>
<sequence length="353" mass="39632">MSNSLHVDLGKNSYDIIIKKGILKNVCEEIKKVYKGEKIFIITDDIVSSFYLDKVSQDLKSGGYSVDYIVLPNGESTKSLSSLEVIYDALIDFKMTRKDLIITLGGGVIGDLGGFVASTFLRGVDFIQIPTTLLSQVDSSVGGKVAIDLAKGKNLVGSFHQPKLVLIDPNVLATLDDRTVNDGFMEVIKYGCIFDKEFFELLYKMHSREDILEHIEHIIYKSCDLKRKVVEEDEKDTGERMKLNFGHTLAHGIEAYYNYEKYTHGEAVAIGMYEITALSEKKGLTKKGTSDKIRDILVNFGMDYDINAVHNENILSHISSDKKNEGSILNVILLDEIGSCYIYKTNLEFFKDK</sequence>
<dbReference type="RefSeq" id="WP_007049293.1">
    <property type="nucleotide sequence ID" value="NZ_CABKNJ010000005.1"/>
</dbReference>
<feature type="binding site" evidence="17">
    <location>
        <position position="186"/>
    </location>
    <ligand>
        <name>Zn(2+)</name>
        <dbReference type="ChEBI" id="CHEBI:29105"/>
    </ligand>
</feature>
<feature type="binding site" evidence="17">
    <location>
        <position position="144"/>
    </location>
    <ligand>
        <name>NAD(+)</name>
        <dbReference type="ChEBI" id="CHEBI:57540"/>
    </ligand>
</feature>
<comment type="pathway">
    <text evidence="4 17">Metabolic intermediate biosynthesis; chorismate biosynthesis; chorismate from D-erythrose 4-phosphate and phosphoenolpyruvate: step 2/7.</text>
</comment>
<evidence type="ECO:0000256" key="17">
    <source>
        <dbReference type="HAMAP-Rule" id="MF_00110"/>
    </source>
</evidence>
<dbReference type="GO" id="GO:0003856">
    <property type="term" value="F:3-dehydroquinate synthase activity"/>
    <property type="evidence" value="ECO:0007669"/>
    <property type="project" value="UniProtKB-UniRule"/>
</dbReference>
<keyword evidence="13 17" id="KW-0520">NAD</keyword>
<dbReference type="SUPFAM" id="SSF56796">
    <property type="entry name" value="Dehydroquinate synthase-like"/>
    <property type="match status" value="1"/>
</dbReference>
<comment type="cofactor">
    <cofactor evidence="17">
        <name>Co(2+)</name>
        <dbReference type="ChEBI" id="CHEBI:48828"/>
    </cofactor>
    <cofactor evidence="17">
        <name>Zn(2+)</name>
        <dbReference type="ChEBI" id="CHEBI:29105"/>
    </cofactor>
    <text evidence="17">Binds 1 divalent metal cation per subunit. Can use either Co(2+) or Zn(2+).</text>
</comment>
<dbReference type="Gene3D" id="1.20.1090.10">
    <property type="entry name" value="Dehydroquinate synthase-like - alpha domain"/>
    <property type="match status" value="1"/>
</dbReference>
<evidence type="ECO:0000256" key="5">
    <source>
        <dbReference type="ARBA" id="ARBA00005412"/>
    </source>
</evidence>
<feature type="domain" description="3-dehydroquinate synthase N-terminal" evidence="18">
    <location>
        <begin position="69"/>
        <end position="180"/>
    </location>
</feature>
<dbReference type="GeneID" id="97999728"/>
<comment type="catalytic activity">
    <reaction evidence="1 17">
        <text>7-phospho-2-dehydro-3-deoxy-D-arabino-heptonate = 3-dehydroquinate + phosphate</text>
        <dbReference type="Rhea" id="RHEA:21968"/>
        <dbReference type="ChEBI" id="CHEBI:32364"/>
        <dbReference type="ChEBI" id="CHEBI:43474"/>
        <dbReference type="ChEBI" id="CHEBI:58394"/>
        <dbReference type="EC" id="4.2.3.4"/>
    </reaction>
</comment>
<evidence type="ECO:0000256" key="8">
    <source>
        <dbReference type="ARBA" id="ARBA00022490"/>
    </source>
</evidence>
<name>A0A3E3DYI9_9FIRM</name>
<proteinExistence type="inferred from homology"/>
<comment type="caution">
    <text evidence="17">Lacks conserved residue(s) required for the propagation of feature annotation.</text>
</comment>
<evidence type="ECO:0000313" key="21">
    <source>
        <dbReference type="Proteomes" id="UP000261212"/>
    </source>
</evidence>
<dbReference type="PANTHER" id="PTHR43622">
    <property type="entry name" value="3-DEHYDROQUINATE SYNTHASE"/>
    <property type="match status" value="1"/>
</dbReference>
<evidence type="ECO:0000256" key="1">
    <source>
        <dbReference type="ARBA" id="ARBA00001393"/>
    </source>
</evidence>
<feature type="binding site" evidence="17">
    <location>
        <position position="153"/>
    </location>
    <ligand>
        <name>NAD(+)</name>
        <dbReference type="ChEBI" id="CHEBI:57540"/>
    </ligand>
</feature>
<dbReference type="Proteomes" id="UP000261212">
    <property type="component" value="Unassembled WGS sequence"/>
</dbReference>
<feature type="binding site" evidence="17">
    <location>
        <position position="247"/>
    </location>
    <ligand>
        <name>Zn(2+)</name>
        <dbReference type="ChEBI" id="CHEBI:29105"/>
    </ligand>
</feature>
<dbReference type="EMBL" id="QUSM01000003">
    <property type="protein sequence ID" value="RGD74332.1"/>
    <property type="molecule type" value="Genomic_DNA"/>
</dbReference>
<comment type="similarity">
    <text evidence="5 17">Belongs to the sugar phosphate cyclases superfamily. Dehydroquinate synthase family.</text>
</comment>
<dbReference type="CDD" id="cd08195">
    <property type="entry name" value="DHQS"/>
    <property type="match status" value="1"/>
</dbReference>
<dbReference type="Pfam" id="PF01761">
    <property type="entry name" value="DHQ_synthase"/>
    <property type="match status" value="1"/>
</dbReference>
<dbReference type="InterPro" id="IPR056179">
    <property type="entry name" value="DHQS_C"/>
</dbReference>
<comment type="caution">
    <text evidence="20">The sequence shown here is derived from an EMBL/GenBank/DDBJ whole genome shotgun (WGS) entry which is preliminary data.</text>
</comment>
<keyword evidence="11 17" id="KW-0547">Nucleotide-binding</keyword>
<comment type="function">
    <text evidence="17">Catalyzes the conversion of 3-deoxy-D-arabino-heptulosonate 7-phosphate (DAHP) to dehydroquinate (DHQ).</text>
</comment>
<dbReference type="GO" id="GO:0008652">
    <property type="term" value="P:amino acid biosynthetic process"/>
    <property type="evidence" value="ECO:0007669"/>
    <property type="project" value="UniProtKB-KW"/>
</dbReference>
<keyword evidence="12 17" id="KW-0862">Zinc</keyword>
<evidence type="ECO:0000256" key="6">
    <source>
        <dbReference type="ARBA" id="ARBA00013031"/>
    </source>
</evidence>
<dbReference type="NCBIfam" id="TIGR01357">
    <property type="entry name" value="aroB"/>
    <property type="match status" value="1"/>
</dbReference>
<evidence type="ECO:0000256" key="16">
    <source>
        <dbReference type="ARBA" id="ARBA00023285"/>
    </source>
</evidence>
<dbReference type="EC" id="4.2.3.4" evidence="6 17"/>
<comment type="cofactor">
    <cofactor evidence="2 17">
        <name>NAD(+)</name>
        <dbReference type="ChEBI" id="CHEBI:57540"/>
    </cofactor>
</comment>
<evidence type="ECO:0000256" key="7">
    <source>
        <dbReference type="ARBA" id="ARBA00017684"/>
    </source>
</evidence>
<feature type="binding site" evidence="17">
    <location>
        <begin position="107"/>
        <end position="111"/>
    </location>
    <ligand>
        <name>NAD(+)</name>
        <dbReference type="ChEBI" id="CHEBI:57540"/>
    </ligand>
</feature>
<gene>
    <name evidence="17" type="primary">aroB</name>
    <name evidence="20" type="ORF">DW687_06085</name>
</gene>
<dbReference type="PANTHER" id="PTHR43622:SF7">
    <property type="entry name" value="3-DEHYDROQUINATE SYNTHASE, CHLOROPLASTIC"/>
    <property type="match status" value="1"/>
</dbReference>
<dbReference type="InterPro" id="IPR016037">
    <property type="entry name" value="DHQ_synth_AroB"/>
</dbReference>
<evidence type="ECO:0000256" key="9">
    <source>
        <dbReference type="ARBA" id="ARBA00022605"/>
    </source>
</evidence>
<evidence type="ECO:0000256" key="2">
    <source>
        <dbReference type="ARBA" id="ARBA00001911"/>
    </source>
</evidence>
<dbReference type="Gene3D" id="3.40.50.1970">
    <property type="match status" value="1"/>
</dbReference>
<dbReference type="GO" id="GO:0000166">
    <property type="term" value="F:nucleotide binding"/>
    <property type="evidence" value="ECO:0007669"/>
    <property type="project" value="UniProtKB-KW"/>
</dbReference>
<evidence type="ECO:0000256" key="11">
    <source>
        <dbReference type="ARBA" id="ARBA00022741"/>
    </source>
</evidence>
<keyword evidence="14 17" id="KW-0057">Aromatic amino acid biosynthesis</keyword>
<dbReference type="GO" id="GO:0046872">
    <property type="term" value="F:metal ion binding"/>
    <property type="evidence" value="ECO:0007669"/>
    <property type="project" value="UniProtKB-KW"/>
</dbReference>
<keyword evidence="8 17" id="KW-0963">Cytoplasm</keyword>
<dbReference type="PIRSF" id="PIRSF001455">
    <property type="entry name" value="DHQ_synth"/>
    <property type="match status" value="1"/>
</dbReference>
<evidence type="ECO:0000256" key="10">
    <source>
        <dbReference type="ARBA" id="ARBA00022723"/>
    </source>
</evidence>
<dbReference type="InterPro" id="IPR030963">
    <property type="entry name" value="DHQ_synth_fam"/>
</dbReference>
<dbReference type="HAMAP" id="MF_00110">
    <property type="entry name" value="DHQ_synthase"/>
    <property type="match status" value="1"/>
</dbReference>
<dbReference type="InterPro" id="IPR030960">
    <property type="entry name" value="DHQS/DOIS_N"/>
</dbReference>
<keyword evidence="15 17" id="KW-0456">Lyase</keyword>
<evidence type="ECO:0000256" key="13">
    <source>
        <dbReference type="ARBA" id="ARBA00023027"/>
    </source>
</evidence>
<feature type="binding site" evidence="17">
    <location>
        <begin position="131"/>
        <end position="132"/>
    </location>
    <ligand>
        <name>NAD(+)</name>
        <dbReference type="ChEBI" id="CHEBI:57540"/>
    </ligand>
</feature>
<protein>
    <recommendedName>
        <fullName evidence="7 17">3-dehydroquinate synthase</fullName>
        <shortName evidence="17">DHQS</shortName>
        <ecNumber evidence="6 17">4.2.3.4</ecNumber>
    </recommendedName>
</protein>
<organism evidence="20 21">
    <name type="scientific">Anaerofustis stercorihominis</name>
    <dbReference type="NCBI Taxonomy" id="214853"/>
    <lineage>
        <taxon>Bacteria</taxon>
        <taxon>Bacillati</taxon>
        <taxon>Bacillota</taxon>
        <taxon>Clostridia</taxon>
        <taxon>Eubacteriales</taxon>
        <taxon>Eubacteriaceae</taxon>
        <taxon>Anaerofustis</taxon>
    </lineage>
</organism>
<keyword evidence="10 17" id="KW-0479">Metal-binding</keyword>
<evidence type="ECO:0000259" key="18">
    <source>
        <dbReference type="Pfam" id="PF01761"/>
    </source>
</evidence>
<accession>A0A3E3DYI9</accession>
<dbReference type="InterPro" id="IPR050071">
    <property type="entry name" value="Dehydroquinate_synthase"/>
</dbReference>
<evidence type="ECO:0000256" key="3">
    <source>
        <dbReference type="ARBA" id="ARBA00004496"/>
    </source>
</evidence>
<dbReference type="GO" id="GO:0009423">
    <property type="term" value="P:chorismate biosynthetic process"/>
    <property type="evidence" value="ECO:0007669"/>
    <property type="project" value="UniProtKB-UniRule"/>
</dbReference>
<evidence type="ECO:0000256" key="15">
    <source>
        <dbReference type="ARBA" id="ARBA00023239"/>
    </source>
</evidence>
<comment type="subcellular location">
    <subcellularLocation>
        <location evidence="3 17">Cytoplasm</location>
    </subcellularLocation>
</comment>
<evidence type="ECO:0000259" key="19">
    <source>
        <dbReference type="Pfam" id="PF24621"/>
    </source>
</evidence>
<feature type="domain" description="3-dehydroquinate synthase C-terminal" evidence="19">
    <location>
        <begin position="183"/>
        <end position="324"/>
    </location>
</feature>
<dbReference type="FunFam" id="3.40.50.1970:FF:000001">
    <property type="entry name" value="3-dehydroquinate synthase"/>
    <property type="match status" value="1"/>
</dbReference>
<evidence type="ECO:0000256" key="4">
    <source>
        <dbReference type="ARBA" id="ARBA00004661"/>
    </source>
</evidence>
<dbReference type="GO" id="GO:0009073">
    <property type="term" value="P:aromatic amino acid family biosynthetic process"/>
    <property type="evidence" value="ECO:0007669"/>
    <property type="project" value="UniProtKB-KW"/>
</dbReference>
<feature type="binding site" evidence="17">
    <location>
        <position position="264"/>
    </location>
    <ligand>
        <name>Zn(2+)</name>
        <dbReference type="ChEBI" id="CHEBI:29105"/>
    </ligand>
</feature>
<evidence type="ECO:0000313" key="20">
    <source>
        <dbReference type="EMBL" id="RGD74332.1"/>
    </source>
</evidence>
<reference evidence="20 21" key="1">
    <citation type="submission" date="2018-08" db="EMBL/GenBank/DDBJ databases">
        <title>A genome reference for cultivated species of the human gut microbiota.</title>
        <authorList>
            <person name="Zou Y."/>
            <person name="Xue W."/>
            <person name="Luo G."/>
        </authorList>
    </citation>
    <scope>NUCLEOTIDE SEQUENCE [LARGE SCALE GENOMIC DNA]</scope>
    <source>
        <strain evidence="20 21">AM25-6</strain>
    </source>
</reference>
<evidence type="ECO:0000256" key="12">
    <source>
        <dbReference type="ARBA" id="ARBA00022833"/>
    </source>
</evidence>
<keyword evidence="16 17" id="KW-0170">Cobalt</keyword>
<dbReference type="Pfam" id="PF24621">
    <property type="entry name" value="DHQS_C"/>
    <property type="match status" value="1"/>
</dbReference>
<dbReference type="AlphaFoldDB" id="A0A3E3DYI9"/>
<dbReference type="GO" id="GO:0005737">
    <property type="term" value="C:cytoplasm"/>
    <property type="evidence" value="ECO:0007669"/>
    <property type="project" value="UniProtKB-SubCell"/>
</dbReference>
<dbReference type="UniPathway" id="UPA00053">
    <property type="reaction ID" value="UER00085"/>
</dbReference>